<dbReference type="InterPro" id="IPR058660">
    <property type="entry name" value="WHD_DnaB"/>
</dbReference>
<dbReference type="InterPro" id="IPR006343">
    <property type="entry name" value="DnaB/C_C"/>
</dbReference>
<protein>
    <submittedName>
        <fullName evidence="5">Uncharacterized protein</fullName>
    </submittedName>
</protein>
<reference evidence="6" key="1">
    <citation type="submission" date="2015-07" db="EMBL/GenBank/DDBJ databases">
        <title>Lactobacillus ginsenosidimutans/EMML 3141/ whole genome sequencing.</title>
        <authorList>
            <person name="Kim M.K."/>
            <person name="Im W.-T."/>
            <person name="Srinivasan S."/>
            <person name="Lee J.-J."/>
        </authorList>
    </citation>
    <scope>NUCLEOTIDE SEQUENCE [LARGE SCALE GENOMIC DNA]</scope>
    <source>
        <strain evidence="6">EMML 3041</strain>
    </source>
</reference>
<dbReference type="RefSeq" id="WP_048703528.1">
    <property type="nucleotide sequence ID" value="NZ_CP012034.1"/>
</dbReference>
<organism evidence="5 6">
    <name type="scientific">Companilactobacillus ginsenosidimutans</name>
    <dbReference type="NCBI Taxonomy" id="1007676"/>
    <lineage>
        <taxon>Bacteria</taxon>
        <taxon>Bacillati</taxon>
        <taxon>Bacillota</taxon>
        <taxon>Bacilli</taxon>
        <taxon>Lactobacillales</taxon>
        <taxon>Lactobacillaceae</taxon>
        <taxon>Companilactobacillus</taxon>
    </lineage>
</organism>
<evidence type="ECO:0000259" key="4">
    <source>
        <dbReference type="Pfam" id="PF25888"/>
    </source>
</evidence>
<evidence type="ECO:0000256" key="1">
    <source>
        <dbReference type="ARBA" id="ARBA00093462"/>
    </source>
</evidence>
<dbReference type="Pfam" id="PF07261">
    <property type="entry name" value="DnaB_2"/>
    <property type="match status" value="1"/>
</dbReference>
<evidence type="ECO:0000313" key="5">
    <source>
        <dbReference type="EMBL" id="AKP66766.1"/>
    </source>
</evidence>
<comment type="similarity">
    <text evidence="1">Belongs to the DnaB/DnaD family.</text>
</comment>
<dbReference type="Proteomes" id="UP000036106">
    <property type="component" value="Chromosome"/>
</dbReference>
<feature type="domain" description="DnaB/C C-terminal" evidence="3">
    <location>
        <begin position="326"/>
        <end position="392"/>
    </location>
</feature>
<dbReference type="Pfam" id="PF25888">
    <property type="entry name" value="WHD_DnaB"/>
    <property type="match status" value="1"/>
</dbReference>
<dbReference type="STRING" id="1007676.ABM34_03755"/>
<dbReference type="AlphaFoldDB" id="A0A0H4QIA1"/>
<evidence type="ECO:0000256" key="2">
    <source>
        <dbReference type="SAM" id="MobiDB-lite"/>
    </source>
</evidence>
<dbReference type="KEGG" id="lgn:ABM34_03755"/>
<dbReference type="PATRIC" id="fig|1007676.4.peg.773"/>
<sequence>MSDFNDNKLTPLTGFWCLPNGQFNDQDRQVLTDLYLPLIGPEAFSIYQLLWAKVPNKEMITNRQSHSILFALLDMGVNSFIAGRQRLEALGLIKSFSKSDDMGSFLIYQLFTPSTPKKFFTDDIMSIFLLEKIGESEYSRLADKYYKSADILKNTEDISKKFLEVFRLNDDDLRNRPSLVEEKREDFENSKSDKVPSISVEETSDFDWTLVEDRIGQLFKITHADLLENQQLILSLHEFYGISEVTMIDLIGETTDIVNNKIDPNALKRLAQKRFENKTNITARVAQPEIDPNIKVSNANKPESILLNRAKNTAPADFLADEKAQKDGYVGTTEARALRTLSSRSILPNSVLNIMVHYILQSSPTLALPLMETISNDWKQNGVKTPEDALKRLNDFQNRSKNPRKRRYSKNSGKVEQATDWSKVQSKSANNTDEIKAEQHRQEMLKKLRNRKN</sequence>
<feature type="compositionally biased region" description="Basic and acidic residues" evidence="2">
    <location>
        <begin position="433"/>
        <end position="446"/>
    </location>
</feature>
<gene>
    <name evidence="5" type="ORF">ABM34_03755</name>
</gene>
<evidence type="ECO:0000313" key="6">
    <source>
        <dbReference type="Proteomes" id="UP000036106"/>
    </source>
</evidence>
<proteinExistence type="inferred from homology"/>
<name>A0A0H4QIA1_9LACO</name>
<feature type="domain" description="Replicative helicase loading/DNA remodeling protein DnaB N-terminal winged helix" evidence="4">
    <location>
        <begin position="15"/>
        <end position="272"/>
    </location>
</feature>
<dbReference type="OrthoDB" id="2082007at2"/>
<keyword evidence="6" id="KW-1185">Reference proteome</keyword>
<accession>A0A0H4QIA1</accession>
<feature type="compositionally biased region" description="Polar residues" evidence="2">
    <location>
        <begin position="410"/>
        <end position="432"/>
    </location>
</feature>
<feature type="region of interest" description="Disordered" evidence="2">
    <location>
        <begin position="395"/>
        <end position="453"/>
    </location>
</feature>
<dbReference type="EMBL" id="CP012034">
    <property type="protein sequence ID" value="AKP66766.1"/>
    <property type="molecule type" value="Genomic_DNA"/>
</dbReference>
<evidence type="ECO:0000259" key="3">
    <source>
        <dbReference type="Pfam" id="PF07261"/>
    </source>
</evidence>